<evidence type="ECO:0000313" key="3">
    <source>
        <dbReference type="Proteomes" id="UP000807469"/>
    </source>
</evidence>
<feature type="region of interest" description="Disordered" evidence="1">
    <location>
        <begin position="870"/>
        <end position="895"/>
    </location>
</feature>
<proteinExistence type="predicted"/>
<dbReference type="EMBL" id="MU155306">
    <property type="protein sequence ID" value="KAF9476107.1"/>
    <property type="molecule type" value="Genomic_DNA"/>
</dbReference>
<gene>
    <name evidence="2" type="ORF">BDN70DRAFT_882808</name>
</gene>
<evidence type="ECO:0008006" key="4">
    <source>
        <dbReference type="Google" id="ProtNLM"/>
    </source>
</evidence>
<feature type="region of interest" description="Disordered" evidence="1">
    <location>
        <begin position="1"/>
        <end position="23"/>
    </location>
</feature>
<accession>A0A9P6CRE2</accession>
<dbReference type="Proteomes" id="UP000807469">
    <property type="component" value="Unassembled WGS sequence"/>
</dbReference>
<evidence type="ECO:0000313" key="2">
    <source>
        <dbReference type="EMBL" id="KAF9476107.1"/>
    </source>
</evidence>
<feature type="compositionally biased region" description="Basic and acidic residues" evidence="1">
    <location>
        <begin position="879"/>
        <end position="891"/>
    </location>
</feature>
<protein>
    <recommendedName>
        <fullName evidence="4">EF-hand domain-containing protein</fullName>
    </recommendedName>
</protein>
<evidence type="ECO:0000256" key="1">
    <source>
        <dbReference type="SAM" id="MobiDB-lite"/>
    </source>
</evidence>
<dbReference type="AlphaFoldDB" id="A0A9P6CRE2"/>
<name>A0A9P6CRE2_9AGAR</name>
<organism evidence="2 3">
    <name type="scientific">Pholiota conissans</name>
    <dbReference type="NCBI Taxonomy" id="109636"/>
    <lineage>
        <taxon>Eukaryota</taxon>
        <taxon>Fungi</taxon>
        <taxon>Dikarya</taxon>
        <taxon>Basidiomycota</taxon>
        <taxon>Agaricomycotina</taxon>
        <taxon>Agaricomycetes</taxon>
        <taxon>Agaricomycetidae</taxon>
        <taxon>Agaricales</taxon>
        <taxon>Agaricineae</taxon>
        <taxon>Strophariaceae</taxon>
        <taxon>Pholiota</taxon>
    </lineage>
</organism>
<keyword evidence="3" id="KW-1185">Reference proteome</keyword>
<dbReference type="OrthoDB" id="2122982at2759"/>
<sequence length="1087" mass="124370">MEIPSIVLPDSDDSASNQHRRSAADLAQERMWMDLSSLYSENQITKDAMKLDSKATSKSLSADGDGIAQKLDEILDSFLRGANTVLEELSVLGNAHPAVAIVIFAFREVIRLDIARRDNNKKVLVVIVEMQNMLGPMFQLKNLDRSHMSESQRSLHEERLVEIGKDITREITQCKSNIMQFMGQGSIHKFVLAKGYEKKFASHMETFSRHRADLQTVISEYIAIGMNIANIAISHIGVKMDIVDAKLDTIISTIFRNLDTTREKDVIKFFEQYGGPEKCVNDLSLLQKLVTKVGESPKAGKSSFPDAKDLKDLQTALSDALKEDLDKVLEKHYSRFEKFLQVQNNNLRHVMSSHLEDQGALLQVELGKILDTVMTIKVFEEGKVKTKEIKLKDPEINEIWTGMELGTKSVKAKVFVLTLRDHIRTVNSTLTTPLKHSIQLPPLDGEPGLLLPTASNADKISDNEWVFEYIDVAYVQPIIEAIDEDGSGFISIKEANSFALSRDRPKDMKLLSWVAYWAAGWHINLVNYQSRIYSILLQMHKALPSINVANRTYVNDFLSRNVFRRVEALCRSLKPLPSVSRQDSKLFSVANDVASWQLERLESSMSAMGFVIESAFMTTTISGSSRIEMWIFPVLYLLLQRCLEIVKLGETVVLHRNEFLSHATSLVSVFSVFDERRENLEAKFSQLHKDVDAQFQTFAYGMFYVAHKKNEFDMSQDTLLSQRITYFDQKAATTKKKGVPPDISILSKPCGPVLEFVDYGLSWPWSPPQDHIAHPIEGNWLGWVSLGDKSSRLLPHYCVFDSVIDTKLTGKGEAFFGLLNFVGVVGSILDDGKIDIEYRLVPVESRWSVRMCRGIYDPVKDTVQGTFTWEDNASSNENDTAKAEEVQKEEAEEKEPDGYFYLTRTPPHIFRFRSYLDGPEPVPCWRLWSQARKYWVFAIKAVLYETRSRNKVVADVITERRLWLYHAIRYDMTDPRITQRVNNFEPLSSKEWEAYETMISTAHPQMARIWEQTAHFMARRETYLWQSNSYFSLTCDMCGGSITFCRYRCVECIRMKHEDDSIQTFDLCENCPHILYCARAPWCTRMR</sequence>
<comment type="caution">
    <text evidence="2">The sequence shown here is derived from an EMBL/GenBank/DDBJ whole genome shotgun (WGS) entry which is preliminary data.</text>
</comment>
<reference evidence="2" key="1">
    <citation type="submission" date="2020-11" db="EMBL/GenBank/DDBJ databases">
        <authorList>
            <consortium name="DOE Joint Genome Institute"/>
            <person name="Ahrendt S."/>
            <person name="Riley R."/>
            <person name="Andreopoulos W."/>
            <person name="Labutti K."/>
            <person name="Pangilinan J."/>
            <person name="Ruiz-Duenas F.J."/>
            <person name="Barrasa J.M."/>
            <person name="Sanchez-Garcia M."/>
            <person name="Camarero S."/>
            <person name="Miyauchi S."/>
            <person name="Serrano A."/>
            <person name="Linde D."/>
            <person name="Babiker R."/>
            <person name="Drula E."/>
            <person name="Ayuso-Fernandez I."/>
            <person name="Pacheco R."/>
            <person name="Padilla G."/>
            <person name="Ferreira P."/>
            <person name="Barriuso J."/>
            <person name="Kellner H."/>
            <person name="Castanera R."/>
            <person name="Alfaro M."/>
            <person name="Ramirez L."/>
            <person name="Pisabarro A.G."/>
            <person name="Kuo A."/>
            <person name="Tritt A."/>
            <person name="Lipzen A."/>
            <person name="He G."/>
            <person name="Yan M."/>
            <person name="Ng V."/>
            <person name="Cullen D."/>
            <person name="Martin F."/>
            <person name="Rosso M.-N."/>
            <person name="Henrissat B."/>
            <person name="Hibbett D."/>
            <person name="Martinez A.T."/>
            <person name="Grigoriev I.V."/>
        </authorList>
    </citation>
    <scope>NUCLEOTIDE SEQUENCE</scope>
    <source>
        <strain evidence="2">CIRM-BRFM 674</strain>
    </source>
</reference>